<sequence>MINFDVNEAEAILLGFQHYLVMLGTTVLIPTSLVSQMGGGNEEKAKMIQTLLFVAGVNTLFQTLFGTRLPVVIGGSYTFVPTTISIILASRYSDILNPQEYIPHVMKGQKHICDRFAVIFSVAIVWIYAHLLTVGGAYKHAPQETQDTCRTDRAGIISGAPWIKIPYPFQWGAPTFAAGEAFATMAASFVALIESTGAFIAVSRYASATPLPPSVLSRGVGWQFNDMINVPFSSKAFVAGSLALFLDATLHNKDNQTRKDRGMHWWDRFSSFKTDTRSEEFYSLPFNLNKFFPSV</sequence>
<dbReference type="EMBL" id="JABFOF010000010">
    <property type="protein sequence ID" value="KAG2376539.1"/>
    <property type="molecule type" value="Genomic_DNA"/>
</dbReference>
<comment type="caution">
    <text evidence="7">The sequence shown here is derived from an EMBL/GenBank/DDBJ whole genome shotgun (WGS) entry which is preliminary data.</text>
</comment>
<dbReference type="Proteomes" id="UP000743370">
    <property type="component" value="Unassembled WGS sequence"/>
</dbReference>
<organism evidence="7 8">
    <name type="scientific">Phaseolus angularis</name>
    <name type="common">Azuki bean</name>
    <name type="synonym">Vigna angularis</name>
    <dbReference type="NCBI Taxonomy" id="3914"/>
    <lineage>
        <taxon>Eukaryota</taxon>
        <taxon>Viridiplantae</taxon>
        <taxon>Streptophyta</taxon>
        <taxon>Embryophyta</taxon>
        <taxon>Tracheophyta</taxon>
        <taxon>Spermatophyta</taxon>
        <taxon>Magnoliopsida</taxon>
        <taxon>eudicotyledons</taxon>
        <taxon>Gunneridae</taxon>
        <taxon>Pentapetalae</taxon>
        <taxon>rosids</taxon>
        <taxon>fabids</taxon>
        <taxon>Fabales</taxon>
        <taxon>Fabaceae</taxon>
        <taxon>Papilionoideae</taxon>
        <taxon>50 kb inversion clade</taxon>
        <taxon>NPAAA clade</taxon>
        <taxon>indigoferoid/millettioid clade</taxon>
        <taxon>Phaseoleae</taxon>
        <taxon>Vigna</taxon>
    </lineage>
</organism>
<reference evidence="7 8" key="1">
    <citation type="submission" date="2020-05" db="EMBL/GenBank/DDBJ databases">
        <title>Vigna angularis (adzuki bean) Var. LongXiaoDou No. 4 denovo assembly.</title>
        <authorList>
            <person name="Xiang H."/>
        </authorList>
    </citation>
    <scope>NUCLEOTIDE SEQUENCE [LARGE SCALE GENOMIC DNA]</scope>
    <source>
        <tissue evidence="7">Leaf</tissue>
    </source>
</reference>
<keyword evidence="3 6" id="KW-0812">Transmembrane</keyword>
<accession>A0A8T0JM46</accession>
<name>A0A8T0JM46_PHAAN</name>
<evidence type="ECO:0000256" key="2">
    <source>
        <dbReference type="ARBA" id="ARBA00008821"/>
    </source>
</evidence>
<evidence type="ECO:0000313" key="8">
    <source>
        <dbReference type="Proteomes" id="UP000743370"/>
    </source>
</evidence>
<evidence type="ECO:0000256" key="4">
    <source>
        <dbReference type="ARBA" id="ARBA00022989"/>
    </source>
</evidence>
<keyword evidence="4 6" id="KW-1133">Transmembrane helix</keyword>
<evidence type="ECO:0000256" key="6">
    <source>
        <dbReference type="SAM" id="Phobius"/>
    </source>
</evidence>
<comment type="subcellular location">
    <subcellularLocation>
        <location evidence="1">Membrane</location>
        <topology evidence="1">Multi-pass membrane protein</topology>
    </subcellularLocation>
</comment>
<comment type="similarity">
    <text evidence="2">Belongs to the nucleobase:cation symporter-2 (NCS2) (TC 2.A.40) family.</text>
</comment>
<proteinExistence type="inferred from homology"/>
<evidence type="ECO:0000256" key="5">
    <source>
        <dbReference type="ARBA" id="ARBA00023136"/>
    </source>
</evidence>
<keyword evidence="5 6" id="KW-0472">Membrane</keyword>
<dbReference type="GO" id="GO:0016020">
    <property type="term" value="C:membrane"/>
    <property type="evidence" value="ECO:0007669"/>
    <property type="project" value="UniProtKB-SubCell"/>
</dbReference>
<evidence type="ECO:0000256" key="3">
    <source>
        <dbReference type="ARBA" id="ARBA00022692"/>
    </source>
</evidence>
<protein>
    <submittedName>
        <fullName evidence="7">Nucleobase-ascorbate transporter</fullName>
    </submittedName>
</protein>
<dbReference type="InterPro" id="IPR006043">
    <property type="entry name" value="NCS2"/>
</dbReference>
<feature type="transmembrane region" description="Helical" evidence="6">
    <location>
        <begin position="12"/>
        <end position="35"/>
    </location>
</feature>
<feature type="transmembrane region" description="Helical" evidence="6">
    <location>
        <begin position="116"/>
        <end position="138"/>
    </location>
</feature>
<dbReference type="AlphaFoldDB" id="A0A8T0JM46"/>
<dbReference type="PANTHER" id="PTHR11119">
    <property type="entry name" value="XANTHINE-URACIL / VITAMIN C PERMEASE FAMILY MEMBER"/>
    <property type="match status" value="1"/>
</dbReference>
<evidence type="ECO:0000256" key="1">
    <source>
        <dbReference type="ARBA" id="ARBA00004141"/>
    </source>
</evidence>
<feature type="transmembrane region" description="Helical" evidence="6">
    <location>
        <begin position="71"/>
        <end position="89"/>
    </location>
</feature>
<dbReference type="Pfam" id="PF00860">
    <property type="entry name" value="Xan_ur_permease"/>
    <property type="match status" value="2"/>
</dbReference>
<gene>
    <name evidence="7" type="ORF">HKW66_Vig0241690</name>
</gene>
<dbReference type="GO" id="GO:0022857">
    <property type="term" value="F:transmembrane transporter activity"/>
    <property type="evidence" value="ECO:0007669"/>
    <property type="project" value="InterPro"/>
</dbReference>
<evidence type="ECO:0000313" key="7">
    <source>
        <dbReference type="EMBL" id="KAG2376539.1"/>
    </source>
</evidence>